<dbReference type="GO" id="GO:0003677">
    <property type="term" value="F:DNA binding"/>
    <property type="evidence" value="ECO:0007669"/>
    <property type="project" value="InterPro"/>
</dbReference>
<organism evidence="6 7">
    <name type="scientific">Echria macrotheca</name>
    <dbReference type="NCBI Taxonomy" id="438768"/>
    <lineage>
        <taxon>Eukaryota</taxon>
        <taxon>Fungi</taxon>
        <taxon>Dikarya</taxon>
        <taxon>Ascomycota</taxon>
        <taxon>Pezizomycotina</taxon>
        <taxon>Sordariomycetes</taxon>
        <taxon>Sordariomycetidae</taxon>
        <taxon>Sordariales</taxon>
        <taxon>Schizotheciaceae</taxon>
        <taxon>Echria</taxon>
    </lineage>
</organism>
<dbReference type="PANTHER" id="PTHR46910:SF5">
    <property type="entry name" value="ZN(II)2CYS6 TRANSCRIPTION FACTOR (EUROFUNG)"/>
    <property type="match status" value="1"/>
</dbReference>
<dbReference type="Pfam" id="PF00172">
    <property type="entry name" value="Zn_clus"/>
    <property type="match status" value="1"/>
</dbReference>
<dbReference type="SUPFAM" id="SSF57701">
    <property type="entry name" value="Zn2/Cys6 DNA-binding domain"/>
    <property type="match status" value="1"/>
</dbReference>
<evidence type="ECO:0000256" key="4">
    <source>
        <dbReference type="SAM" id="Phobius"/>
    </source>
</evidence>
<evidence type="ECO:0000256" key="1">
    <source>
        <dbReference type="ARBA" id="ARBA00022723"/>
    </source>
</evidence>
<dbReference type="CDD" id="cd00067">
    <property type="entry name" value="GAL4"/>
    <property type="match status" value="1"/>
</dbReference>
<dbReference type="InterPro" id="IPR001138">
    <property type="entry name" value="Zn2Cys6_DnaBD"/>
</dbReference>
<proteinExistence type="predicted"/>
<evidence type="ECO:0000313" key="6">
    <source>
        <dbReference type="EMBL" id="KAK1758169.1"/>
    </source>
</evidence>
<reference evidence="6" key="1">
    <citation type="submission" date="2023-06" db="EMBL/GenBank/DDBJ databases">
        <title>Genome-scale phylogeny and comparative genomics of the fungal order Sordariales.</title>
        <authorList>
            <consortium name="Lawrence Berkeley National Laboratory"/>
            <person name="Hensen N."/>
            <person name="Bonometti L."/>
            <person name="Westerberg I."/>
            <person name="Brannstrom I.O."/>
            <person name="Guillou S."/>
            <person name="Cros-Aarteil S."/>
            <person name="Calhoun S."/>
            <person name="Haridas S."/>
            <person name="Kuo A."/>
            <person name="Mondo S."/>
            <person name="Pangilinan J."/>
            <person name="Riley R."/>
            <person name="Labutti K."/>
            <person name="Andreopoulos B."/>
            <person name="Lipzen A."/>
            <person name="Chen C."/>
            <person name="Yanf M."/>
            <person name="Daum C."/>
            <person name="Ng V."/>
            <person name="Clum A."/>
            <person name="Steindorff A."/>
            <person name="Ohm R."/>
            <person name="Martin F."/>
            <person name="Silar P."/>
            <person name="Natvig D."/>
            <person name="Lalanne C."/>
            <person name="Gautier V."/>
            <person name="Ament-Velasquez S.L."/>
            <person name="Kruys A."/>
            <person name="Hutchinson M.I."/>
            <person name="Powell A.J."/>
            <person name="Barry K."/>
            <person name="Miller A.N."/>
            <person name="Grigoriev I.V."/>
            <person name="Debuchy R."/>
            <person name="Gladieux P."/>
            <person name="Thoren M.H."/>
            <person name="Johannesson H."/>
        </authorList>
    </citation>
    <scope>NUCLEOTIDE SEQUENCE</scope>
    <source>
        <strain evidence="6">PSN4</strain>
    </source>
</reference>
<feature type="transmembrane region" description="Helical" evidence="4">
    <location>
        <begin position="569"/>
        <end position="590"/>
    </location>
</feature>
<sequence>MDVDQSYSNRENDGEGGNAIKRACNECRTRKIRCNKESPCSNCQVANRPCTTSEPGLRPKEPRSRVLISSQYERKIDHFEDRLASIEGMLRDLTASLTGLRPPTVEGNTQPAPSPATVRGSTPHAVSGSDHVESAEIDETEISSDDHDDAPSTFEGDSSMAAQTAYATEFLHDAVSRTSVHHPGIQSALQSLQQIAAMQNRETARESRFEHVVPLPRGGFRELPMPPQAFVVDLLRGLKERPPRSFTLTWICAMSTDVFSERTAAVYFPATDYSLHTFAMVNGALYFLIQERAWFEEGDRRAELLQYQAICRANLETALVHLPLLMPPRKESVEVLLLASAYAVEMSKFTLAWRFNITAATICQTLGYHRQPQPQTDAATSDITAALFWFVYAFDKAFSLRFGRNATIQDYDITVPRTLGPTISVPDPAWRAVFSQWITHAEFIGKAYEQLFSPAALTRPPEQRAASATGLIHMLDAMMQRMRSERQAAGLDVDSVDDTDGGDQGPFSVQMSVASDDVMFYSAKTLVYRAIPNHDGHAGSMCVDAARMAFKRHHDCMRIAGDDLVRSGYIHWTILYVPFVPVIVLFCHVIETSSLEDLQRLSDFADSLQPLCSTSKATKRFYGVCQVLYNVARLYIETKAKQDEDLNLVGNGMDIYLSQLGFMPHLDMSAHPDATFADTSMGLDMRQTAELGNWFSGNRHVLGLVDDDMVDFDPVMWTLGGS</sequence>
<comment type="caution">
    <text evidence="6">The sequence shown here is derived from an EMBL/GenBank/DDBJ whole genome shotgun (WGS) entry which is preliminary data.</text>
</comment>
<dbReference type="SMART" id="SM00066">
    <property type="entry name" value="GAL4"/>
    <property type="match status" value="1"/>
</dbReference>
<dbReference type="PANTHER" id="PTHR46910">
    <property type="entry name" value="TRANSCRIPTION FACTOR PDR1"/>
    <property type="match status" value="1"/>
</dbReference>
<dbReference type="InterPro" id="IPR050987">
    <property type="entry name" value="AtrR-like"/>
</dbReference>
<dbReference type="InterPro" id="IPR036864">
    <property type="entry name" value="Zn2-C6_fun-type_DNA-bd_sf"/>
</dbReference>
<gene>
    <name evidence="6" type="ORF">QBC47DRAFT_373836</name>
</gene>
<keyword evidence="7" id="KW-1185">Reference proteome</keyword>
<dbReference type="GO" id="GO:0006351">
    <property type="term" value="P:DNA-templated transcription"/>
    <property type="evidence" value="ECO:0007669"/>
    <property type="project" value="InterPro"/>
</dbReference>
<protein>
    <recommendedName>
        <fullName evidence="5">Zn(2)-C6 fungal-type domain-containing protein</fullName>
    </recommendedName>
</protein>
<keyword evidence="4" id="KW-0472">Membrane</keyword>
<dbReference type="Proteomes" id="UP001239445">
    <property type="component" value="Unassembled WGS sequence"/>
</dbReference>
<keyword evidence="4" id="KW-1133">Transmembrane helix</keyword>
<feature type="region of interest" description="Disordered" evidence="3">
    <location>
        <begin position="99"/>
        <end position="156"/>
    </location>
</feature>
<dbReference type="AlphaFoldDB" id="A0AAJ0BH41"/>
<feature type="compositionally biased region" description="Acidic residues" evidence="3">
    <location>
        <begin position="135"/>
        <end position="148"/>
    </location>
</feature>
<evidence type="ECO:0000256" key="3">
    <source>
        <dbReference type="SAM" id="MobiDB-lite"/>
    </source>
</evidence>
<dbReference type="Pfam" id="PF04082">
    <property type="entry name" value="Fungal_trans"/>
    <property type="match status" value="1"/>
</dbReference>
<keyword evidence="2" id="KW-0539">Nucleus</keyword>
<keyword evidence="4" id="KW-0812">Transmembrane</keyword>
<dbReference type="GO" id="GO:0000981">
    <property type="term" value="F:DNA-binding transcription factor activity, RNA polymerase II-specific"/>
    <property type="evidence" value="ECO:0007669"/>
    <property type="project" value="InterPro"/>
</dbReference>
<evidence type="ECO:0000259" key="5">
    <source>
        <dbReference type="PROSITE" id="PS50048"/>
    </source>
</evidence>
<feature type="domain" description="Zn(2)-C6 fungal-type" evidence="5">
    <location>
        <begin position="23"/>
        <end position="52"/>
    </location>
</feature>
<dbReference type="Gene3D" id="4.10.240.10">
    <property type="entry name" value="Zn(2)-C6 fungal-type DNA-binding domain"/>
    <property type="match status" value="1"/>
</dbReference>
<dbReference type="PROSITE" id="PS50048">
    <property type="entry name" value="ZN2_CY6_FUNGAL_2"/>
    <property type="match status" value="1"/>
</dbReference>
<evidence type="ECO:0000256" key="2">
    <source>
        <dbReference type="ARBA" id="ARBA00023242"/>
    </source>
</evidence>
<name>A0AAJ0BH41_9PEZI</name>
<dbReference type="SMART" id="SM00906">
    <property type="entry name" value="Fungal_trans"/>
    <property type="match status" value="1"/>
</dbReference>
<accession>A0AAJ0BH41</accession>
<dbReference type="EMBL" id="MU839829">
    <property type="protein sequence ID" value="KAK1758169.1"/>
    <property type="molecule type" value="Genomic_DNA"/>
</dbReference>
<dbReference type="InterPro" id="IPR007219">
    <property type="entry name" value="XnlR_reg_dom"/>
</dbReference>
<dbReference type="PROSITE" id="PS00463">
    <property type="entry name" value="ZN2_CY6_FUNGAL_1"/>
    <property type="match status" value="1"/>
</dbReference>
<dbReference type="CDD" id="cd12148">
    <property type="entry name" value="fungal_TF_MHR"/>
    <property type="match status" value="1"/>
</dbReference>
<dbReference type="GO" id="GO:0008270">
    <property type="term" value="F:zinc ion binding"/>
    <property type="evidence" value="ECO:0007669"/>
    <property type="project" value="InterPro"/>
</dbReference>
<keyword evidence="1" id="KW-0479">Metal-binding</keyword>
<evidence type="ECO:0000313" key="7">
    <source>
        <dbReference type="Proteomes" id="UP001239445"/>
    </source>
</evidence>